<dbReference type="Gramene" id="ERN10500">
    <property type="protein sequence ID" value="ERN10500"/>
    <property type="gene ID" value="AMTR_s00161p00078000"/>
</dbReference>
<feature type="region of interest" description="Disordered" evidence="1">
    <location>
        <begin position="54"/>
        <end position="79"/>
    </location>
</feature>
<sequence length="244" mass="25200">MTLVLSSPRRTSSELAPCHDENAPSGLAEASGATNGAADEGPITVQGDEVEIGVGSEQHEAAAPGNVGDEGPSPVGEEEPIFSKQPEMAALDEMAECDEGLNIPQGEKPSADETLEEHEVVVLEVAVGMGDGGLDTTWGEAPEESGGMGFEVALPEEAIDMTVVSLEVNPHIEVTAVAATSAVIPSTAVISIPDLALTVTRGSGDPGMAEDALCACIRQLRGRSLIEGVGQGIKCFFKWPNHIF</sequence>
<evidence type="ECO:0000256" key="1">
    <source>
        <dbReference type="SAM" id="MobiDB-lite"/>
    </source>
</evidence>
<feature type="region of interest" description="Disordered" evidence="1">
    <location>
        <begin position="1"/>
        <end position="42"/>
    </location>
</feature>
<evidence type="ECO:0000313" key="2">
    <source>
        <dbReference type="EMBL" id="ERN10500.1"/>
    </source>
</evidence>
<accession>W1PT85</accession>
<dbReference type="HOGENOM" id="CLU_105192_1_0_1"/>
<protein>
    <submittedName>
        <fullName evidence="2">Uncharacterized protein</fullName>
    </submittedName>
</protein>
<feature type="compositionally biased region" description="Polar residues" evidence="1">
    <location>
        <begin position="1"/>
        <end position="14"/>
    </location>
</feature>
<gene>
    <name evidence="2" type="ORF">AMTR_s00161p00078000</name>
</gene>
<reference evidence="3" key="1">
    <citation type="journal article" date="2013" name="Science">
        <title>The Amborella genome and the evolution of flowering plants.</title>
        <authorList>
            <consortium name="Amborella Genome Project"/>
        </authorList>
    </citation>
    <scope>NUCLEOTIDE SEQUENCE [LARGE SCALE GENOMIC DNA]</scope>
</reference>
<keyword evidence="3" id="KW-1185">Reference proteome</keyword>
<evidence type="ECO:0000313" key="3">
    <source>
        <dbReference type="Proteomes" id="UP000017836"/>
    </source>
</evidence>
<organism evidence="2 3">
    <name type="scientific">Amborella trichopoda</name>
    <dbReference type="NCBI Taxonomy" id="13333"/>
    <lineage>
        <taxon>Eukaryota</taxon>
        <taxon>Viridiplantae</taxon>
        <taxon>Streptophyta</taxon>
        <taxon>Embryophyta</taxon>
        <taxon>Tracheophyta</taxon>
        <taxon>Spermatophyta</taxon>
        <taxon>Magnoliopsida</taxon>
        <taxon>Amborellales</taxon>
        <taxon>Amborellaceae</taxon>
        <taxon>Amborella</taxon>
    </lineage>
</organism>
<dbReference type="EMBL" id="KI392832">
    <property type="protein sequence ID" value="ERN10500.1"/>
    <property type="molecule type" value="Genomic_DNA"/>
</dbReference>
<dbReference type="AlphaFoldDB" id="W1PT85"/>
<dbReference type="Proteomes" id="UP000017836">
    <property type="component" value="Unassembled WGS sequence"/>
</dbReference>
<proteinExistence type="predicted"/>
<name>W1PT85_AMBTC</name>